<evidence type="ECO:0000259" key="1">
    <source>
        <dbReference type="Pfam" id="PF02540"/>
    </source>
</evidence>
<evidence type="ECO:0000313" key="2">
    <source>
        <dbReference type="EMBL" id="VAW25391.1"/>
    </source>
</evidence>
<dbReference type="GO" id="GO:0008795">
    <property type="term" value="F:NAD+ synthase activity"/>
    <property type="evidence" value="ECO:0007669"/>
    <property type="project" value="UniProtKB-EC"/>
</dbReference>
<keyword evidence="2" id="KW-0315">Glutamine amidotransferase</keyword>
<feature type="non-terminal residue" evidence="2">
    <location>
        <position position="1"/>
    </location>
</feature>
<keyword evidence="2" id="KW-0808">Transferase</keyword>
<dbReference type="SUPFAM" id="SSF52402">
    <property type="entry name" value="Adenine nucleotide alpha hydrolases-like"/>
    <property type="match status" value="1"/>
</dbReference>
<dbReference type="EC" id="6.3.1.5" evidence="2"/>
<dbReference type="Pfam" id="PF02540">
    <property type="entry name" value="NAD_synthase"/>
    <property type="match status" value="1"/>
</dbReference>
<dbReference type="GO" id="GO:0016740">
    <property type="term" value="F:transferase activity"/>
    <property type="evidence" value="ECO:0007669"/>
    <property type="project" value="UniProtKB-KW"/>
</dbReference>
<sequence>LREDQKDSDSLPEYDILDPILKAYVEEDLSSEQIIDLGFEKNVVTRIIGLVDRNEYKRQQAALGLRITSRAFGQGRRMPITNHWKDE</sequence>
<dbReference type="EMBL" id="UOER01000386">
    <property type="protein sequence ID" value="VAW25391.1"/>
    <property type="molecule type" value="Genomic_DNA"/>
</dbReference>
<feature type="domain" description="NAD/GMP synthase" evidence="1">
    <location>
        <begin position="1"/>
        <end position="61"/>
    </location>
</feature>
<protein>
    <submittedName>
        <fullName evidence="2">NAD synthetase / Glutamine amidotransferase chain of NAD synthetase</fullName>
        <ecNumber evidence="2">6.3.1.5</ecNumber>
    </submittedName>
</protein>
<gene>
    <name evidence="2" type="ORF">MNBD_BACTEROID04-1993</name>
</gene>
<accession>A0A3B0U2W7</accession>
<dbReference type="InterPro" id="IPR022310">
    <property type="entry name" value="NAD/GMP_synthase"/>
</dbReference>
<organism evidence="2">
    <name type="scientific">hydrothermal vent metagenome</name>
    <dbReference type="NCBI Taxonomy" id="652676"/>
    <lineage>
        <taxon>unclassified sequences</taxon>
        <taxon>metagenomes</taxon>
        <taxon>ecological metagenomes</taxon>
    </lineage>
</organism>
<keyword evidence="2" id="KW-0436">Ligase</keyword>
<dbReference type="AlphaFoldDB" id="A0A3B0U2W7"/>
<reference evidence="2" key="1">
    <citation type="submission" date="2018-06" db="EMBL/GenBank/DDBJ databases">
        <authorList>
            <person name="Zhirakovskaya E."/>
        </authorList>
    </citation>
    <scope>NUCLEOTIDE SEQUENCE</scope>
</reference>
<proteinExistence type="predicted"/>
<dbReference type="Gene3D" id="1.10.10.1510">
    <property type="match status" value="1"/>
</dbReference>
<name>A0A3B0U2W7_9ZZZZ</name>